<dbReference type="GO" id="GO:0009055">
    <property type="term" value="F:electron transfer activity"/>
    <property type="evidence" value="ECO:0007669"/>
    <property type="project" value="InterPro"/>
</dbReference>
<dbReference type="Gene3D" id="1.10.287.980">
    <property type="entry name" value="plastocyanin oxidoreductase"/>
    <property type="match status" value="1"/>
</dbReference>
<comment type="subcellular location">
    <subcellularLocation>
        <location evidence="1">Membrane</location>
        <topology evidence="1">Multi-pass membrane protein</topology>
    </subcellularLocation>
</comment>
<keyword evidence="2" id="KW-0813">Transport</keyword>
<reference evidence="9 11" key="1">
    <citation type="journal article" date="2012" name="Nat. Biotechnol.">
        <title>Draft genome sequence of pigeonpea (Cajanus cajan), an orphan legume crop of resource-poor farmers.</title>
        <authorList>
            <person name="Varshney R.K."/>
            <person name="Chen W."/>
            <person name="Li Y."/>
            <person name="Bharti A.K."/>
            <person name="Saxena R.K."/>
            <person name="Schlueter J.A."/>
            <person name="Donoghue M.T."/>
            <person name="Azam S."/>
            <person name="Fan G."/>
            <person name="Whaley A.M."/>
            <person name="Farmer A.D."/>
            <person name="Sheridan J."/>
            <person name="Iwata A."/>
            <person name="Tuteja R."/>
            <person name="Penmetsa R.V."/>
            <person name="Wu W."/>
            <person name="Upadhyaya H.D."/>
            <person name="Yang S.P."/>
            <person name="Shah T."/>
            <person name="Saxena K.B."/>
            <person name="Michael T."/>
            <person name="McCombie W.R."/>
            <person name="Yang B."/>
            <person name="Zhang G."/>
            <person name="Yang H."/>
            <person name="Wang J."/>
            <person name="Spillane C."/>
            <person name="Cook D.R."/>
            <person name="May G.D."/>
            <person name="Xu X."/>
            <person name="Jackson S.A."/>
        </authorList>
    </citation>
    <scope>NUCLEOTIDE SEQUENCE [LARGE SCALE GENOMIC DNA]</scope>
    <source>
        <strain evidence="11">cv. Asha</strain>
    </source>
</reference>
<evidence type="ECO:0000313" key="9">
    <source>
        <dbReference type="EMBL" id="KYP69752.1"/>
    </source>
</evidence>
<evidence type="ECO:0000256" key="1">
    <source>
        <dbReference type="ARBA" id="ARBA00004141"/>
    </source>
</evidence>
<dbReference type="PROSITE" id="PS51003">
    <property type="entry name" value="CYTB_CTER"/>
    <property type="match status" value="1"/>
</dbReference>
<name>A0A151TRR3_CAJCA</name>
<dbReference type="STRING" id="3821.A0A151TRR3"/>
<dbReference type="GO" id="GO:0016491">
    <property type="term" value="F:oxidoreductase activity"/>
    <property type="evidence" value="ECO:0007669"/>
    <property type="project" value="UniProtKB-UniRule"/>
</dbReference>
<evidence type="ECO:0000313" key="10">
    <source>
        <dbReference type="EMBL" id="KYP69754.1"/>
    </source>
</evidence>
<dbReference type="Gramene" id="C.cajan_08700.t">
    <property type="protein sequence ID" value="C.cajan_08700.t.cds1"/>
    <property type="gene ID" value="C.cajan_08700"/>
</dbReference>
<evidence type="ECO:0000313" key="8">
    <source>
        <dbReference type="EMBL" id="KYP69749.1"/>
    </source>
</evidence>
<dbReference type="Gramene" id="C.cajan_08697.t">
    <property type="protein sequence ID" value="C.cajan_08697.t.cds1"/>
    <property type="gene ID" value="C.cajan_08697"/>
</dbReference>
<evidence type="ECO:0000259" key="7">
    <source>
        <dbReference type="PROSITE" id="PS51003"/>
    </source>
</evidence>
<dbReference type="Proteomes" id="UP000075243">
    <property type="component" value="Chromosome 3"/>
</dbReference>
<evidence type="ECO:0000256" key="3">
    <source>
        <dbReference type="ARBA" id="ARBA00022692"/>
    </source>
</evidence>
<dbReference type="EMBL" id="CM003605">
    <property type="protein sequence ID" value="KYP69754.1"/>
    <property type="molecule type" value="Genomic_DNA"/>
</dbReference>
<dbReference type="GO" id="GO:0022900">
    <property type="term" value="P:electron transport chain"/>
    <property type="evidence" value="ECO:0007669"/>
    <property type="project" value="UniProtKB-UniRule"/>
</dbReference>
<dbReference type="AlphaFoldDB" id="A0A151TRR3"/>
<dbReference type="InterPro" id="IPR005798">
    <property type="entry name" value="Cyt_b/b6_C"/>
</dbReference>
<proteinExistence type="predicted"/>
<dbReference type="InterPro" id="IPR036150">
    <property type="entry name" value="Cyt_b/b6_C_sf"/>
</dbReference>
<organism evidence="9 11">
    <name type="scientific">Cajanus cajan</name>
    <name type="common">Pigeon pea</name>
    <name type="synonym">Cajanus indicus</name>
    <dbReference type="NCBI Taxonomy" id="3821"/>
    <lineage>
        <taxon>Eukaryota</taxon>
        <taxon>Viridiplantae</taxon>
        <taxon>Streptophyta</taxon>
        <taxon>Embryophyta</taxon>
        <taxon>Tracheophyta</taxon>
        <taxon>Spermatophyta</taxon>
        <taxon>Magnoliopsida</taxon>
        <taxon>eudicotyledons</taxon>
        <taxon>Gunneridae</taxon>
        <taxon>Pentapetalae</taxon>
        <taxon>rosids</taxon>
        <taxon>fabids</taxon>
        <taxon>Fabales</taxon>
        <taxon>Fabaceae</taxon>
        <taxon>Papilionoideae</taxon>
        <taxon>50 kb inversion clade</taxon>
        <taxon>NPAAA clade</taxon>
        <taxon>indigoferoid/millettioid clade</taxon>
        <taxon>Phaseoleae</taxon>
        <taxon>Cajanus</taxon>
    </lineage>
</organism>
<dbReference type="OMA" id="GELAWPN"/>
<dbReference type="Pfam" id="PF00032">
    <property type="entry name" value="Cytochrom_B_C"/>
    <property type="match status" value="1"/>
</dbReference>
<gene>
    <name evidence="8" type="ORF">KK1_008950</name>
    <name evidence="9" type="ORF">KK1_008953</name>
    <name evidence="10" type="ORF">KK1_008955</name>
</gene>
<sequence length="76" mass="8823">MGHNYYGEPAWPNDLLYIFHVEILATIVYNVGLVEPSMIGEVTDPFAIPPEIPPEWYFFLVFQMLRTLTFLLNKSC</sequence>
<evidence type="ECO:0000256" key="6">
    <source>
        <dbReference type="ARBA" id="ARBA00023136"/>
    </source>
</evidence>
<evidence type="ECO:0000256" key="5">
    <source>
        <dbReference type="ARBA" id="ARBA00022989"/>
    </source>
</evidence>
<dbReference type="EMBL" id="CM003605">
    <property type="protein sequence ID" value="KYP69752.1"/>
    <property type="molecule type" value="Genomic_DNA"/>
</dbReference>
<feature type="domain" description="Cytochrome b/b6 C-terminal region profile" evidence="7">
    <location>
        <begin position="1"/>
        <end position="76"/>
    </location>
</feature>
<keyword evidence="11" id="KW-1185">Reference proteome</keyword>
<dbReference type="GO" id="GO:0016020">
    <property type="term" value="C:membrane"/>
    <property type="evidence" value="ECO:0007669"/>
    <property type="project" value="UniProtKB-SubCell"/>
</dbReference>
<keyword evidence="4" id="KW-0249">Electron transport</keyword>
<evidence type="ECO:0000256" key="4">
    <source>
        <dbReference type="ARBA" id="ARBA00022982"/>
    </source>
</evidence>
<evidence type="ECO:0000256" key="2">
    <source>
        <dbReference type="ARBA" id="ARBA00022448"/>
    </source>
</evidence>
<keyword evidence="5" id="KW-1133">Transmembrane helix</keyword>
<dbReference type="SUPFAM" id="SSF81648">
    <property type="entry name" value="a domain/subunit of cytochrome bc1 complex (Ubiquinol-cytochrome c reductase)"/>
    <property type="match status" value="1"/>
</dbReference>
<dbReference type="Gramene" id="C.cajan_08702.t">
    <property type="protein sequence ID" value="C.cajan_08702.t.cds1"/>
    <property type="gene ID" value="C.cajan_08702"/>
</dbReference>
<accession>A0A151TRR3</accession>
<dbReference type="Gene3D" id="1.20.5.510">
    <property type="entry name" value="Single helix bin"/>
    <property type="match status" value="1"/>
</dbReference>
<keyword evidence="6" id="KW-0472">Membrane</keyword>
<keyword evidence="3" id="KW-0812">Transmembrane</keyword>
<dbReference type="EMBL" id="CM003605">
    <property type="protein sequence ID" value="KYP69749.1"/>
    <property type="molecule type" value="Genomic_DNA"/>
</dbReference>
<evidence type="ECO:0000313" key="11">
    <source>
        <dbReference type="Proteomes" id="UP000075243"/>
    </source>
</evidence>
<protein>
    <submittedName>
        <fullName evidence="9">Cytochrome b6-f complex subunit 4</fullName>
    </submittedName>
</protein>